<keyword evidence="2" id="KW-1133">Transmembrane helix</keyword>
<organism evidence="3 4">
    <name type="scientific">Paraeggerthella hongkongensis</name>
    <dbReference type="NCBI Taxonomy" id="230658"/>
    <lineage>
        <taxon>Bacteria</taxon>
        <taxon>Bacillati</taxon>
        <taxon>Actinomycetota</taxon>
        <taxon>Coriobacteriia</taxon>
        <taxon>Eggerthellales</taxon>
        <taxon>Eggerthellaceae</taxon>
        <taxon>Paraeggerthella</taxon>
    </lineage>
</organism>
<feature type="transmembrane region" description="Helical" evidence="2">
    <location>
        <begin position="20"/>
        <end position="43"/>
    </location>
</feature>
<evidence type="ECO:0000256" key="1">
    <source>
        <dbReference type="SAM" id="MobiDB-lite"/>
    </source>
</evidence>
<keyword evidence="4" id="KW-1185">Reference proteome</keyword>
<evidence type="ECO:0000256" key="2">
    <source>
        <dbReference type="SAM" id="Phobius"/>
    </source>
</evidence>
<dbReference type="SUPFAM" id="SSF54523">
    <property type="entry name" value="Pili subunits"/>
    <property type="match status" value="1"/>
</dbReference>
<gene>
    <name evidence="3" type="ORF">DMP08_03435</name>
</gene>
<keyword evidence="2" id="KW-0812">Transmembrane</keyword>
<dbReference type="EMBL" id="QICD01000004">
    <property type="protein sequence ID" value="RNL47087.1"/>
    <property type="molecule type" value="Genomic_DNA"/>
</dbReference>
<accession>A0A3N0BGT6</accession>
<proteinExistence type="predicted"/>
<dbReference type="InterPro" id="IPR045584">
    <property type="entry name" value="Pilin-like"/>
</dbReference>
<name>A0A3N0BGT6_9ACTN</name>
<dbReference type="Proteomes" id="UP000278632">
    <property type="component" value="Unassembled WGS sequence"/>
</dbReference>
<keyword evidence="2" id="KW-0472">Membrane</keyword>
<dbReference type="AlphaFoldDB" id="A0A3N0BGT6"/>
<dbReference type="Pfam" id="PF07963">
    <property type="entry name" value="N_methyl"/>
    <property type="match status" value="1"/>
</dbReference>
<sequence>MKEMIKKIREEKGGFTLAELLIVVAIVLVLVAIAVPVFTGALGKADEAVGNANIRTVKVQAASTIMLNEGTGQGKYDLTKKYQATATVSKEGDLGDVAIEESTNPEDKATKNDDGTWTIKAKVEGENLTPAP</sequence>
<protein>
    <submittedName>
        <fullName evidence="3">Pilin</fullName>
    </submittedName>
</protein>
<dbReference type="NCBIfam" id="TIGR02532">
    <property type="entry name" value="IV_pilin_GFxxxE"/>
    <property type="match status" value="1"/>
</dbReference>
<dbReference type="RefSeq" id="WP_123191592.1">
    <property type="nucleotide sequence ID" value="NZ_QICD01000004.1"/>
</dbReference>
<comment type="caution">
    <text evidence="3">The sequence shown here is derived from an EMBL/GenBank/DDBJ whole genome shotgun (WGS) entry which is preliminary data.</text>
</comment>
<dbReference type="Gene3D" id="3.30.700.10">
    <property type="entry name" value="Glycoprotein, Type 4 Pilin"/>
    <property type="match status" value="1"/>
</dbReference>
<evidence type="ECO:0000313" key="4">
    <source>
        <dbReference type="Proteomes" id="UP000278632"/>
    </source>
</evidence>
<feature type="compositionally biased region" description="Basic and acidic residues" evidence="1">
    <location>
        <begin position="105"/>
        <end position="114"/>
    </location>
</feature>
<reference evidence="4" key="1">
    <citation type="submission" date="2018-05" db="EMBL/GenBank/DDBJ databases">
        <title>Genome Sequencing of selected type strains of the family Eggerthellaceae.</title>
        <authorList>
            <person name="Danylec N."/>
            <person name="Stoll D.A."/>
            <person name="Doetsch A."/>
            <person name="Huch M."/>
        </authorList>
    </citation>
    <scope>NUCLEOTIDE SEQUENCE [LARGE SCALE GENOMIC DNA]</scope>
    <source>
        <strain evidence="4">DSM 16106</strain>
    </source>
</reference>
<evidence type="ECO:0000313" key="3">
    <source>
        <dbReference type="EMBL" id="RNL47087.1"/>
    </source>
</evidence>
<dbReference type="InterPro" id="IPR012902">
    <property type="entry name" value="N_methyl_site"/>
</dbReference>
<feature type="region of interest" description="Disordered" evidence="1">
    <location>
        <begin position="100"/>
        <end position="132"/>
    </location>
</feature>